<reference evidence="3 4" key="1">
    <citation type="submission" date="2016-10" db="EMBL/GenBank/DDBJ databases">
        <title>Pseudoalteromonas amylolytica sp. nov., isolated from the surface seawater.</title>
        <authorList>
            <person name="Wu Y.-H."/>
            <person name="Cheng H."/>
            <person name="Jin X.-B."/>
            <person name="Wang C.-S."/>
            <person name="Xu X.-W."/>
        </authorList>
    </citation>
    <scope>NUCLEOTIDE SEQUENCE [LARGE SCALE GENOMIC DNA]</scope>
    <source>
        <strain evidence="3 4">JCM 12483</strain>
    </source>
</reference>
<feature type="domain" description="Tail specific protease" evidence="2">
    <location>
        <begin position="92"/>
        <end position="294"/>
    </location>
</feature>
<accession>A0A1S1N5Q0</accession>
<organism evidence="3 4">
    <name type="scientific">Pseudoalteromonas byunsanensis</name>
    <dbReference type="NCBI Taxonomy" id="327939"/>
    <lineage>
        <taxon>Bacteria</taxon>
        <taxon>Pseudomonadati</taxon>
        <taxon>Pseudomonadota</taxon>
        <taxon>Gammaproteobacteria</taxon>
        <taxon>Alteromonadales</taxon>
        <taxon>Pseudoalteromonadaceae</taxon>
        <taxon>Pseudoalteromonas</taxon>
    </lineage>
</organism>
<keyword evidence="1" id="KW-0732">Signal</keyword>
<dbReference type="OrthoDB" id="9758793at2"/>
<keyword evidence="4" id="KW-1185">Reference proteome</keyword>
<dbReference type="InterPro" id="IPR005151">
    <property type="entry name" value="Tail-specific_protease"/>
</dbReference>
<dbReference type="Pfam" id="PF03572">
    <property type="entry name" value="Peptidase_S41"/>
    <property type="match status" value="1"/>
</dbReference>
<dbReference type="STRING" id="327939.BIW53_12080"/>
<feature type="chain" id="PRO_5010247540" description="Tail specific protease domain-containing protein" evidence="1">
    <location>
        <begin position="23"/>
        <end position="312"/>
    </location>
</feature>
<gene>
    <name evidence="3" type="ORF">BIW53_12080</name>
</gene>
<dbReference type="InterPro" id="IPR029045">
    <property type="entry name" value="ClpP/crotonase-like_dom_sf"/>
</dbReference>
<name>A0A1S1N5Q0_9GAMM</name>
<evidence type="ECO:0000259" key="2">
    <source>
        <dbReference type="SMART" id="SM00245"/>
    </source>
</evidence>
<dbReference type="PANTHER" id="PTHR11261">
    <property type="entry name" value="INTERPHOTORECEPTOR RETINOID-BINDING PROTEIN"/>
    <property type="match status" value="1"/>
</dbReference>
<evidence type="ECO:0000256" key="1">
    <source>
        <dbReference type="SAM" id="SignalP"/>
    </source>
</evidence>
<evidence type="ECO:0000313" key="4">
    <source>
        <dbReference type="Proteomes" id="UP000180253"/>
    </source>
</evidence>
<dbReference type="PANTHER" id="PTHR11261:SF3">
    <property type="entry name" value="RETINOL-BINDING PROTEIN 3"/>
    <property type="match status" value="1"/>
</dbReference>
<dbReference type="Proteomes" id="UP000180253">
    <property type="component" value="Unassembled WGS sequence"/>
</dbReference>
<dbReference type="AlphaFoldDB" id="A0A1S1N5Q0"/>
<dbReference type="EMBL" id="MNAN01000032">
    <property type="protein sequence ID" value="OHU94767.1"/>
    <property type="molecule type" value="Genomic_DNA"/>
</dbReference>
<protein>
    <recommendedName>
        <fullName evidence="2">Tail specific protease domain-containing protein</fullName>
    </recommendedName>
</protein>
<dbReference type="SMART" id="SM00245">
    <property type="entry name" value="TSPc"/>
    <property type="match status" value="1"/>
</dbReference>
<dbReference type="Gene3D" id="3.90.226.10">
    <property type="entry name" value="2-enoyl-CoA Hydratase, Chain A, domain 1"/>
    <property type="match status" value="1"/>
</dbReference>
<dbReference type="SUPFAM" id="SSF52096">
    <property type="entry name" value="ClpP/crotonase"/>
    <property type="match status" value="1"/>
</dbReference>
<feature type="signal peptide" evidence="1">
    <location>
        <begin position="1"/>
        <end position="22"/>
    </location>
</feature>
<dbReference type="GO" id="GO:0006508">
    <property type="term" value="P:proteolysis"/>
    <property type="evidence" value="ECO:0007669"/>
    <property type="project" value="InterPro"/>
</dbReference>
<dbReference type="RefSeq" id="WP_070992284.1">
    <property type="nucleotide sequence ID" value="NZ_CBCSHD010000007.1"/>
</dbReference>
<comment type="caution">
    <text evidence="3">The sequence shown here is derived from an EMBL/GenBank/DDBJ whole genome shotgun (WGS) entry which is preliminary data.</text>
</comment>
<dbReference type="GO" id="GO:0008236">
    <property type="term" value="F:serine-type peptidase activity"/>
    <property type="evidence" value="ECO:0007669"/>
    <property type="project" value="InterPro"/>
</dbReference>
<dbReference type="Gene3D" id="3.30.750.44">
    <property type="match status" value="1"/>
</dbReference>
<evidence type="ECO:0000313" key="3">
    <source>
        <dbReference type="EMBL" id="OHU94767.1"/>
    </source>
</evidence>
<proteinExistence type="predicted"/>
<sequence length="312" mass="33956">MRIKVLPALWMVGCLAFASVLAASQTPDATLTQTDVVIKNIAQAVNDTYIDSEKAKHAADILQAKLAAGGFSASDDYHWLKTQVHSALYSATGDSGFELIRFSLDGHASSLGHAQANIESKVLDNNVGYIEISGNFTFFKSSEVAEQYFKALHDVDALIVDLRSVDEGNLALTKKMLGFFIKPNETVGLIYSRNGTEKITAVGTEGVKQFDTDMPLYILTSSFVSGPWELFSYSLQEMGRAVIVGEETLGLASIEALINVGDNLTLAMTRALITGRDPSMTWNEEGVVPDYITSRESALERAYSLIQQTTAY</sequence>